<dbReference type="Gene3D" id="1.20.1440.20">
    <property type="entry name" value="LemA-like domain"/>
    <property type="match status" value="1"/>
</dbReference>
<feature type="coiled-coil region" evidence="6">
    <location>
        <begin position="122"/>
        <end position="149"/>
    </location>
</feature>
<dbReference type="Proteomes" id="UP000321933">
    <property type="component" value="Unassembled WGS sequence"/>
</dbReference>
<evidence type="ECO:0000256" key="2">
    <source>
        <dbReference type="ARBA" id="ARBA00008854"/>
    </source>
</evidence>
<evidence type="ECO:0000256" key="4">
    <source>
        <dbReference type="ARBA" id="ARBA00022989"/>
    </source>
</evidence>
<evidence type="ECO:0000313" key="8">
    <source>
        <dbReference type="EMBL" id="TXS89157.1"/>
    </source>
</evidence>
<gene>
    <name evidence="8" type="ORF">FVW59_18715</name>
</gene>
<dbReference type="InterPro" id="IPR023353">
    <property type="entry name" value="LemA-like_dom_sf"/>
</dbReference>
<keyword evidence="5 7" id="KW-0472">Membrane</keyword>
<dbReference type="EMBL" id="VRYZ01000010">
    <property type="protein sequence ID" value="TXS89157.1"/>
    <property type="molecule type" value="Genomic_DNA"/>
</dbReference>
<comment type="similarity">
    <text evidence="2">Belongs to the LemA family.</text>
</comment>
<comment type="caution">
    <text evidence="8">The sequence shown here is derived from an EMBL/GenBank/DDBJ whole genome shotgun (WGS) entry which is preliminary data.</text>
</comment>
<evidence type="ECO:0000256" key="7">
    <source>
        <dbReference type="SAM" id="Phobius"/>
    </source>
</evidence>
<name>A0A5C8ZNM4_9GAMM</name>
<evidence type="ECO:0000256" key="6">
    <source>
        <dbReference type="SAM" id="Coils"/>
    </source>
</evidence>
<comment type="subcellular location">
    <subcellularLocation>
        <location evidence="1">Membrane</location>
        <topology evidence="1">Single-pass membrane protein</topology>
    </subcellularLocation>
</comment>
<dbReference type="OrthoDB" id="9804152at2"/>
<dbReference type="Pfam" id="PF04011">
    <property type="entry name" value="LemA"/>
    <property type="match status" value="1"/>
</dbReference>
<sequence length="198" mass="22009">MEIGTILFWLVLLGLVIYIISIYNRLVTLKNRYLNAFSQIEVQLKRRYDLIPNLVETAKAYLGHERETLEAVTTARNDAAAILKAVSDGNVGGEAMHKLASAENALQGALGKLNVTMEAYPDLKASENMQQLSEELTNTENRVSFARQGYNDAVMAYNTYRQSFPPVFFAGKFGHPADAQLLEFDDSAQIQAAPKVSF</sequence>
<dbReference type="GO" id="GO:0016020">
    <property type="term" value="C:membrane"/>
    <property type="evidence" value="ECO:0007669"/>
    <property type="project" value="UniProtKB-SubCell"/>
</dbReference>
<evidence type="ECO:0000313" key="9">
    <source>
        <dbReference type="Proteomes" id="UP000321933"/>
    </source>
</evidence>
<dbReference type="RefSeq" id="WP_148065908.1">
    <property type="nucleotide sequence ID" value="NZ_VRYZ01000010.1"/>
</dbReference>
<dbReference type="SUPFAM" id="SSF140478">
    <property type="entry name" value="LemA-like"/>
    <property type="match status" value="1"/>
</dbReference>
<protein>
    <submittedName>
        <fullName evidence="8">LemA family protein</fullName>
    </submittedName>
</protein>
<dbReference type="AlphaFoldDB" id="A0A5C8ZNM4"/>
<organism evidence="8 9">
    <name type="scientific">Parahaliea aestuarii</name>
    <dbReference type="NCBI Taxonomy" id="1852021"/>
    <lineage>
        <taxon>Bacteria</taxon>
        <taxon>Pseudomonadati</taxon>
        <taxon>Pseudomonadota</taxon>
        <taxon>Gammaproteobacteria</taxon>
        <taxon>Cellvibrionales</taxon>
        <taxon>Halieaceae</taxon>
        <taxon>Parahaliea</taxon>
    </lineage>
</organism>
<proteinExistence type="inferred from homology"/>
<dbReference type="PANTHER" id="PTHR34478:SF1">
    <property type="entry name" value="PROTEIN LEMA"/>
    <property type="match status" value="1"/>
</dbReference>
<evidence type="ECO:0000256" key="3">
    <source>
        <dbReference type="ARBA" id="ARBA00022692"/>
    </source>
</evidence>
<keyword evidence="9" id="KW-1185">Reference proteome</keyword>
<keyword evidence="4 7" id="KW-1133">Transmembrane helix</keyword>
<dbReference type="InterPro" id="IPR007156">
    <property type="entry name" value="MamQ_LemA"/>
</dbReference>
<dbReference type="PANTHER" id="PTHR34478">
    <property type="entry name" value="PROTEIN LEMA"/>
    <property type="match status" value="1"/>
</dbReference>
<keyword evidence="6" id="KW-0175">Coiled coil</keyword>
<evidence type="ECO:0000256" key="1">
    <source>
        <dbReference type="ARBA" id="ARBA00004167"/>
    </source>
</evidence>
<reference evidence="8 9" key="1">
    <citation type="submission" date="2019-08" db="EMBL/GenBank/DDBJ databases">
        <title>Parahaliea maris sp. nov., isolated from the surface seawater.</title>
        <authorList>
            <person name="Liu Y."/>
        </authorList>
    </citation>
    <scope>NUCLEOTIDE SEQUENCE [LARGE SCALE GENOMIC DNA]</scope>
    <source>
        <strain evidence="8 9">S2-26</strain>
    </source>
</reference>
<keyword evidence="3 7" id="KW-0812">Transmembrane</keyword>
<evidence type="ECO:0000256" key="5">
    <source>
        <dbReference type="ARBA" id="ARBA00023136"/>
    </source>
</evidence>
<accession>A0A5C8ZNM4</accession>
<feature type="transmembrane region" description="Helical" evidence="7">
    <location>
        <begin position="6"/>
        <end position="23"/>
    </location>
</feature>